<dbReference type="InterPro" id="IPR004360">
    <property type="entry name" value="Glyas_Fos-R_dOase_dom"/>
</dbReference>
<dbReference type="AlphaFoldDB" id="A0A1G9H242"/>
<dbReference type="Gene3D" id="3.10.180.10">
    <property type="entry name" value="2,3-Dihydroxybiphenyl 1,2-Dioxygenase, domain 1"/>
    <property type="match status" value="2"/>
</dbReference>
<accession>A0A1G9H242</accession>
<protein>
    <submittedName>
        <fullName evidence="3">Glyoxalase family protein</fullName>
    </submittedName>
</protein>
<reference evidence="4" key="1">
    <citation type="submission" date="2016-10" db="EMBL/GenBank/DDBJ databases">
        <authorList>
            <person name="Varghese N."/>
            <person name="Submissions S."/>
        </authorList>
    </citation>
    <scope>NUCLEOTIDE SEQUENCE [LARGE SCALE GENOMIC DNA]</scope>
    <source>
        <strain evidence="4">CGMCC 1.8895</strain>
    </source>
</reference>
<dbReference type="OrthoDB" id="9785698at2"/>
<dbReference type="InterPro" id="IPR037523">
    <property type="entry name" value="VOC_core"/>
</dbReference>
<dbReference type="RefSeq" id="WP_092987226.1">
    <property type="nucleotide sequence ID" value="NZ_FNFY01000020.1"/>
</dbReference>
<dbReference type="InterPro" id="IPR052537">
    <property type="entry name" value="Extradiol_RC_dioxygenase"/>
</dbReference>
<feature type="domain" description="VOC" evidence="2">
    <location>
        <begin position="154"/>
        <end position="271"/>
    </location>
</feature>
<dbReference type="SUPFAM" id="SSF54593">
    <property type="entry name" value="Glyoxalase/Bleomycin resistance protein/Dihydroxybiphenyl dioxygenase"/>
    <property type="match status" value="1"/>
</dbReference>
<feature type="compositionally biased region" description="Basic and acidic residues" evidence="1">
    <location>
        <begin position="284"/>
        <end position="302"/>
    </location>
</feature>
<dbReference type="InterPro" id="IPR029068">
    <property type="entry name" value="Glyas_Bleomycin-R_OHBP_Dase"/>
</dbReference>
<organism evidence="3 4">
    <name type="scientific">Lacicoccus qingdaonensis</name>
    <dbReference type="NCBI Taxonomy" id="576118"/>
    <lineage>
        <taxon>Bacteria</taxon>
        <taxon>Bacillati</taxon>
        <taxon>Bacillota</taxon>
        <taxon>Bacilli</taxon>
        <taxon>Bacillales</taxon>
        <taxon>Salinicoccaceae</taxon>
        <taxon>Lacicoccus</taxon>
    </lineage>
</organism>
<name>A0A1G9H242_9BACL</name>
<evidence type="ECO:0000313" key="3">
    <source>
        <dbReference type="EMBL" id="SDL06905.1"/>
    </source>
</evidence>
<dbReference type="Proteomes" id="UP000199008">
    <property type="component" value="Unassembled WGS sequence"/>
</dbReference>
<gene>
    <name evidence="3" type="ORF">SAMN05216216_12014</name>
</gene>
<feature type="region of interest" description="Disordered" evidence="1">
    <location>
        <begin position="277"/>
        <end position="315"/>
    </location>
</feature>
<dbReference type="Pfam" id="PF00903">
    <property type="entry name" value="Glyoxalase"/>
    <property type="match status" value="2"/>
</dbReference>
<keyword evidence="4" id="KW-1185">Reference proteome</keyword>
<evidence type="ECO:0000259" key="2">
    <source>
        <dbReference type="PROSITE" id="PS51819"/>
    </source>
</evidence>
<dbReference type="PROSITE" id="PS51819">
    <property type="entry name" value="VOC"/>
    <property type="match status" value="2"/>
</dbReference>
<dbReference type="PANTHER" id="PTHR36110">
    <property type="entry name" value="RING-CLEAVING DIOXYGENASE MHQE-RELATED"/>
    <property type="match status" value="1"/>
</dbReference>
<sequence>MIKRHHHISMYTKDLKKNNHFYTEVLGLRRVKVSVNQNDHSMYHVFYGDTLGTAGNDITYFDMPYVADRKPGTNAHHALGLLVKDETVFDYWQERLKKFGFESEKKEYYGRSVLEFRDADTLKLILFSAEGETLPPEWEPWTNNDIDEEYLILGMGPVQINVRDKDKMVDMLTGIFKYDIIEDTREHAILRAHKNRLTGEIIICEREGRIEVQGRGTIHHLAVQTDGADLHGVDEMLKARGYRTTGVIDRYYFESLYFREDNGVMFEIVGPDARGFTADTDESELGKKLDLPPALEEKRDEIESGLTPISDWTDQ</sequence>
<evidence type="ECO:0000256" key="1">
    <source>
        <dbReference type="SAM" id="MobiDB-lite"/>
    </source>
</evidence>
<feature type="domain" description="VOC" evidence="2">
    <location>
        <begin position="4"/>
        <end position="129"/>
    </location>
</feature>
<dbReference type="STRING" id="576118.SAMN05216216_12014"/>
<dbReference type="PANTHER" id="PTHR36110:SF4">
    <property type="entry name" value="RING-CLEAVING DIOXYGENASE MHQA-RELATED"/>
    <property type="match status" value="1"/>
</dbReference>
<evidence type="ECO:0000313" key="4">
    <source>
        <dbReference type="Proteomes" id="UP000199008"/>
    </source>
</evidence>
<dbReference type="EMBL" id="FNFY01000020">
    <property type="protein sequence ID" value="SDL06905.1"/>
    <property type="molecule type" value="Genomic_DNA"/>
</dbReference>
<proteinExistence type="predicted"/>